<dbReference type="AlphaFoldDB" id="A0A2J7ZTA2"/>
<keyword evidence="6" id="KW-0436">Ligase</keyword>
<dbReference type="CDD" id="cd22929">
    <property type="entry name" value="HFD_POLE4-like"/>
    <property type="match status" value="1"/>
</dbReference>
<feature type="domain" description="HMG box" evidence="5">
    <location>
        <begin position="331"/>
        <end position="404"/>
    </location>
</feature>
<dbReference type="GO" id="GO:0005634">
    <property type="term" value="C:nucleus"/>
    <property type="evidence" value="ECO:0007669"/>
    <property type="project" value="UniProtKB-UniRule"/>
</dbReference>
<keyword evidence="3" id="KW-0238">DNA-binding</keyword>
<accession>A0A2J7ZTA2</accession>
<dbReference type="Pfam" id="PF00549">
    <property type="entry name" value="Ligase_CoA"/>
    <property type="match status" value="1"/>
</dbReference>
<dbReference type="GO" id="GO:0004775">
    <property type="term" value="F:succinate-CoA ligase (ADP-forming) activity"/>
    <property type="evidence" value="ECO:0007669"/>
    <property type="project" value="TreeGrafter"/>
</dbReference>
<dbReference type="EMBL" id="PGGS01000497">
    <property type="protein sequence ID" value="PNH03499.1"/>
    <property type="molecule type" value="Genomic_DNA"/>
</dbReference>
<dbReference type="Pfam" id="PF00808">
    <property type="entry name" value="CBFD_NFYB_HMF"/>
    <property type="match status" value="1"/>
</dbReference>
<feature type="compositionally biased region" description="Basic and acidic residues" evidence="4">
    <location>
        <begin position="393"/>
        <end position="403"/>
    </location>
</feature>
<protein>
    <submittedName>
        <fullName evidence="6">Succinyl-CoA ligase [ADP-forming] subunit alpha-1, mitochondrial</fullName>
    </submittedName>
</protein>
<dbReference type="PROSITE" id="PS01216">
    <property type="entry name" value="SUCCINYL_COA_LIG_1"/>
    <property type="match status" value="1"/>
</dbReference>
<dbReference type="GO" id="GO:0046982">
    <property type="term" value="F:protein heterodimerization activity"/>
    <property type="evidence" value="ECO:0007669"/>
    <property type="project" value="InterPro"/>
</dbReference>
<evidence type="ECO:0000256" key="3">
    <source>
        <dbReference type="PROSITE-ProRule" id="PRU00267"/>
    </source>
</evidence>
<sequence length="563" mass="59419">MWRFILSAASSARSEAPAAAGAVRGFAAQAAHNPAVFIDKTTKVICQGFTGKNGTFHSEQVKVKKAMQEQTKTRLIGPNCPGIIKPGECKIGIMPGYIHKQGKIGIVSRSGTLTYEAVFQTTTQGLGQSTVVGIGGDPFNGTNFVDCLKQFVNDPQTEGIIMIGEIGGTAEEEAAEFIRASGTTKPVVSFIAGGSGAVGGTRMGGSGAGVRVGRDSYQARDAAAAVEIRKRTQNLRVPPLVPFSRLLMEDRACTALPLALGNYFSLAGCCPFTRLIYPLPERALAGLGTHLTLDLGGAARFGPDVEWLEGPGPDPAAAVAVDYQQPQHTAAMAPPSAYMLFCSENRASVKARLQADGREKVPITEVAKELGQLWKALSDEERAAYKLQHQELQQKEQALKDEQQQQQGETGTAEGSEPQEGGPLHDSGDAKPPSRLDVLPASWVRRVVGVDPDIHRCTAEAVLSLSAAADVFLSAMCAKAAAAAAGSKRRTVKLEDVQHCVRTDKRLAAAGFNAVTAMVAAQAAAAAEEDKVAQPPGKKAKLDKPEKKGVANSIQRAFGLVKQ</sequence>
<dbReference type="SMART" id="SM00398">
    <property type="entry name" value="HMG"/>
    <property type="match status" value="1"/>
</dbReference>
<comment type="subunit">
    <text evidence="1">Heterooctamer of 4 alpha and 4 beta chains.</text>
</comment>
<dbReference type="GO" id="GO:0004776">
    <property type="term" value="F:succinate-CoA ligase (GDP-forming) activity"/>
    <property type="evidence" value="ECO:0007669"/>
    <property type="project" value="TreeGrafter"/>
</dbReference>
<dbReference type="CDD" id="cd00084">
    <property type="entry name" value="HMG-box_SF"/>
    <property type="match status" value="1"/>
</dbReference>
<evidence type="ECO:0000259" key="5">
    <source>
        <dbReference type="PROSITE" id="PS50118"/>
    </source>
</evidence>
<reference evidence="6 7" key="1">
    <citation type="journal article" date="2017" name="Mol. Biol. Evol.">
        <title>The 4-celled Tetrabaena socialis nuclear genome reveals the essential components for genetic control of cell number at the origin of multicellularity in the volvocine lineage.</title>
        <authorList>
            <person name="Featherston J."/>
            <person name="Arakaki Y."/>
            <person name="Hanschen E.R."/>
            <person name="Ferris P.J."/>
            <person name="Michod R.E."/>
            <person name="Olson B.J.S.C."/>
            <person name="Nozaki H."/>
            <person name="Durand P.M."/>
        </authorList>
    </citation>
    <scope>NUCLEOTIDE SEQUENCE [LARGE SCALE GENOMIC DNA]</scope>
    <source>
        <strain evidence="6 7">NIES-571</strain>
    </source>
</reference>
<dbReference type="SUPFAM" id="SSF47095">
    <property type="entry name" value="HMG-box"/>
    <property type="match status" value="1"/>
</dbReference>
<proteinExistence type="predicted"/>
<feature type="region of interest" description="Disordered" evidence="4">
    <location>
        <begin position="527"/>
        <end position="548"/>
    </location>
</feature>
<dbReference type="InterPro" id="IPR009072">
    <property type="entry name" value="Histone-fold"/>
</dbReference>
<name>A0A2J7ZTA2_9CHLO</name>
<evidence type="ECO:0000313" key="7">
    <source>
        <dbReference type="Proteomes" id="UP000236333"/>
    </source>
</evidence>
<dbReference type="PANTHER" id="PTHR11117">
    <property type="entry name" value="SUCCINYL-COA LIGASE SUBUNIT ALPHA"/>
    <property type="match status" value="1"/>
</dbReference>
<dbReference type="InterPro" id="IPR033847">
    <property type="entry name" value="Citrt_syn/SCS-alpha_CS"/>
</dbReference>
<keyword evidence="2" id="KW-0547">Nucleotide-binding</keyword>
<dbReference type="GO" id="GO:0000166">
    <property type="term" value="F:nucleotide binding"/>
    <property type="evidence" value="ECO:0007669"/>
    <property type="project" value="UniProtKB-KW"/>
</dbReference>
<dbReference type="InterPro" id="IPR016102">
    <property type="entry name" value="Succinyl-CoA_synth-like"/>
</dbReference>
<dbReference type="GO" id="GO:0003677">
    <property type="term" value="F:DNA binding"/>
    <property type="evidence" value="ECO:0007669"/>
    <property type="project" value="UniProtKB-UniRule"/>
</dbReference>
<dbReference type="PROSITE" id="PS50118">
    <property type="entry name" value="HMG_BOX_2"/>
    <property type="match status" value="1"/>
</dbReference>
<evidence type="ECO:0000256" key="2">
    <source>
        <dbReference type="ARBA" id="ARBA00022741"/>
    </source>
</evidence>
<organism evidence="6 7">
    <name type="scientific">Tetrabaena socialis</name>
    <dbReference type="NCBI Taxonomy" id="47790"/>
    <lineage>
        <taxon>Eukaryota</taxon>
        <taxon>Viridiplantae</taxon>
        <taxon>Chlorophyta</taxon>
        <taxon>core chlorophytes</taxon>
        <taxon>Chlorophyceae</taxon>
        <taxon>CS clade</taxon>
        <taxon>Chlamydomonadales</taxon>
        <taxon>Tetrabaenaceae</taxon>
        <taxon>Tetrabaena</taxon>
    </lineage>
</organism>
<gene>
    <name evidence="6" type="ORF">TSOC_010458</name>
</gene>
<evidence type="ECO:0000313" key="6">
    <source>
        <dbReference type="EMBL" id="PNH03499.1"/>
    </source>
</evidence>
<dbReference type="InterPro" id="IPR036910">
    <property type="entry name" value="HMG_box_dom_sf"/>
</dbReference>
<dbReference type="Proteomes" id="UP000236333">
    <property type="component" value="Unassembled WGS sequence"/>
</dbReference>
<evidence type="ECO:0000256" key="4">
    <source>
        <dbReference type="SAM" id="MobiDB-lite"/>
    </source>
</evidence>
<dbReference type="PRINTS" id="PR01798">
    <property type="entry name" value="SCOASYNTHASE"/>
</dbReference>
<dbReference type="GO" id="GO:0005739">
    <property type="term" value="C:mitochondrion"/>
    <property type="evidence" value="ECO:0007669"/>
    <property type="project" value="TreeGrafter"/>
</dbReference>
<dbReference type="PANTHER" id="PTHR11117:SF2">
    <property type="entry name" value="SUCCINATE--COA LIGASE [ADP_GDP-FORMING] SUBUNIT ALPHA, MITOCHONDRIAL"/>
    <property type="match status" value="1"/>
</dbReference>
<dbReference type="Gene3D" id="3.30.9.10">
    <property type="entry name" value="D-Amino Acid Oxidase, subunit A, domain 2"/>
    <property type="match status" value="1"/>
</dbReference>
<dbReference type="Gene3D" id="1.10.30.10">
    <property type="entry name" value="High mobility group box domain"/>
    <property type="match status" value="1"/>
</dbReference>
<dbReference type="InterPro" id="IPR005811">
    <property type="entry name" value="SUCC_ACL_C"/>
</dbReference>
<dbReference type="Pfam" id="PF00505">
    <property type="entry name" value="HMG_box"/>
    <property type="match status" value="1"/>
</dbReference>
<dbReference type="Gene3D" id="3.40.50.720">
    <property type="entry name" value="NAD(P)-binding Rossmann-like Domain"/>
    <property type="match status" value="1"/>
</dbReference>
<feature type="region of interest" description="Disordered" evidence="4">
    <location>
        <begin position="393"/>
        <end position="436"/>
    </location>
</feature>
<dbReference type="Gene3D" id="1.10.20.10">
    <property type="entry name" value="Histone, subunit A"/>
    <property type="match status" value="1"/>
</dbReference>
<feature type="DNA-binding region" description="HMG box" evidence="3">
    <location>
        <begin position="331"/>
        <end position="404"/>
    </location>
</feature>
<dbReference type="GO" id="GO:0009361">
    <property type="term" value="C:succinate-CoA ligase complex (ADP-forming)"/>
    <property type="evidence" value="ECO:0007669"/>
    <property type="project" value="TreeGrafter"/>
</dbReference>
<dbReference type="GO" id="GO:0006099">
    <property type="term" value="P:tricarboxylic acid cycle"/>
    <property type="evidence" value="ECO:0007669"/>
    <property type="project" value="TreeGrafter"/>
</dbReference>
<evidence type="ECO:0000256" key="1">
    <source>
        <dbReference type="ARBA" id="ARBA00011412"/>
    </source>
</evidence>
<dbReference type="InterPro" id="IPR003958">
    <property type="entry name" value="CBFA_NFYB_domain"/>
</dbReference>
<dbReference type="SUPFAM" id="SSF47113">
    <property type="entry name" value="Histone-fold"/>
    <property type="match status" value="1"/>
</dbReference>
<dbReference type="OrthoDB" id="1664372at2759"/>
<keyword evidence="7" id="KW-1185">Reference proteome</keyword>
<dbReference type="SUPFAM" id="SSF52210">
    <property type="entry name" value="Succinyl-CoA synthetase domains"/>
    <property type="match status" value="1"/>
</dbReference>
<dbReference type="Gene3D" id="3.40.50.261">
    <property type="entry name" value="Succinyl-CoA synthetase domains"/>
    <property type="match status" value="1"/>
</dbReference>
<dbReference type="InterPro" id="IPR009071">
    <property type="entry name" value="HMG_box_dom"/>
</dbReference>
<comment type="caution">
    <text evidence="6">The sequence shown here is derived from an EMBL/GenBank/DDBJ whole genome shotgun (WGS) entry which is preliminary data.</text>
</comment>
<keyword evidence="3" id="KW-0539">Nucleus</keyword>